<sequence>MQELPDNSLFVQLQDSMICVDFVASLLEHMTEPSQFLLFCPMLMSLLHNRGDYCETRIKVVALVSSYADTFIMWLDPEFSCASVSVPSLQWAVVKLMRILVVSNNFENDLEFHIKILFRFMISKPRSDMIHSYVTEIVCHILSEVPLAKSIKFRCAVMEFLVEHLLLEPYSLNSVEKPYLAHLRMLLDIMFNEYHEIVQMRSFVSDDLWKKLHITESIHFPSPCK</sequence>
<reference evidence="1" key="1">
    <citation type="submission" date="2021-01" db="EMBL/GenBank/DDBJ databases">
        <authorList>
            <person name="Corre E."/>
            <person name="Pelletier E."/>
            <person name="Niang G."/>
            <person name="Scheremetjew M."/>
            <person name="Finn R."/>
            <person name="Kale V."/>
            <person name="Holt S."/>
            <person name="Cochrane G."/>
            <person name="Meng A."/>
            <person name="Brown T."/>
            <person name="Cohen L."/>
        </authorList>
    </citation>
    <scope>NUCLEOTIDE SEQUENCE</scope>
    <source>
        <strain evidence="1">DIVA3 518/3/11/1/6</strain>
    </source>
</reference>
<evidence type="ECO:0000313" key="1">
    <source>
        <dbReference type="EMBL" id="CAE2221633.1"/>
    </source>
</evidence>
<gene>
    <name evidence="1" type="ORF">VSP0166_LOCUS9347</name>
</gene>
<protein>
    <submittedName>
        <fullName evidence="1">Uncharacterized protein</fullName>
    </submittedName>
</protein>
<proteinExistence type="predicted"/>
<dbReference type="AlphaFoldDB" id="A0A7S4MGW6"/>
<organism evidence="1">
    <name type="scientific">Vannella robusta</name>
    <dbReference type="NCBI Taxonomy" id="1487602"/>
    <lineage>
        <taxon>Eukaryota</taxon>
        <taxon>Amoebozoa</taxon>
        <taxon>Discosea</taxon>
        <taxon>Flabellinia</taxon>
        <taxon>Vannellidae</taxon>
        <taxon>Vannella</taxon>
    </lineage>
</organism>
<accession>A0A7S4MGW6</accession>
<name>A0A7S4MGW6_9EUKA</name>
<dbReference type="EMBL" id="HBKP01013196">
    <property type="protein sequence ID" value="CAE2221633.1"/>
    <property type="molecule type" value="Transcribed_RNA"/>
</dbReference>